<dbReference type="SUPFAM" id="SSF51430">
    <property type="entry name" value="NAD(P)-linked oxidoreductase"/>
    <property type="match status" value="1"/>
</dbReference>
<dbReference type="EMBL" id="NRRL01000111">
    <property type="protein sequence ID" value="MBK1670717.1"/>
    <property type="molecule type" value="Genomic_DNA"/>
</dbReference>
<dbReference type="PANTHER" id="PTHR43827:SF3">
    <property type="entry name" value="NADP-DEPENDENT OXIDOREDUCTASE DOMAIN-CONTAINING PROTEIN"/>
    <property type="match status" value="1"/>
</dbReference>
<protein>
    <submittedName>
        <fullName evidence="5">2,5-didehydrogluconate reductase</fullName>
    </submittedName>
</protein>
<reference evidence="5 6" key="1">
    <citation type="journal article" date="2020" name="Microorganisms">
        <title>Osmotic Adaptation and Compatible Solute Biosynthesis of Phototrophic Bacteria as Revealed from Genome Analyses.</title>
        <authorList>
            <person name="Imhoff J.F."/>
            <person name="Rahn T."/>
            <person name="Kunzel S."/>
            <person name="Keller A."/>
            <person name="Neulinger S.C."/>
        </authorList>
    </citation>
    <scope>NUCLEOTIDE SEQUENCE [LARGE SCALE GENOMIC DNA]</scope>
    <source>
        <strain evidence="5 6">DSM 9895</strain>
    </source>
</reference>
<evidence type="ECO:0000313" key="5">
    <source>
        <dbReference type="EMBL" id="MBK1670717.1"/>
    </source>
</evidence>
<dbReference type="PROSITE" id="PS00062">
    <property type="entry name" value="ALDOKETO_REDUCTASE_2"/>
    <property type="match status" value="1"/>
</dbReference>
<evidence type="ECO:0000256" key="3">
    <source>
        <dbReference type="ARBA" id="ARBA00023002"/>
    </source>
</evidence>
<dbReference type="PROSITE" id="PS00798">
    <property type="entry name" value="ALDOKETO_REDUCTASE_1"/>
    <property type="match status" value="1"/>
</dbReference>
<sequence>MITSYGVRVPALGFGTFSLEGEACRDMVKAALSIGYRHVDTAKMYGNEEAVGAGIRESEVPRDQVFLTSKVWMDQLHYDDLTAATNDSLAKLDTDVLDLLLIHWPNDRVPLSESLRALEDLQRAGKVRYVGVSNFTVALMQDAVEKNGADIVCNQVEYHPFLNQQPVLREARRLGLFLTAYCPLAKGRAPADPVLQAIGEKHGKTAAQVALRWLIQHGDVAAIPKASSLAHAEANFDVFDFELDRGDLAQIAELPGGTRIIDPSWAPHWDAA</sequence>
<dbReference type="InterPro" id="IPR023210">
    <property type="entry name" value="NADP_OxRdtase_dom"/>
</dbReference>
<comment type="similarity">
    <text evidence="1">Belongs to the aldo/keto reductase family.</text>
</comment>
<comment type="caution">
    <text evidence="5">The sequence shown here is derived from an EMBL/GenBank/DDBJ whole genome shotgun (WGS) entry which is preliminary data.</text>
</comment>
<dbReference type="InterPro" id="IPR020471">
    <property type="entry name" value="AKR"/>
</dbReference>
<dbReference type="Pfam" id="PF00248">
    <property type="entry name" value="Aldo_ket_red"/>
    <property type="match status" value="1"/>
</dbReference>
<accession>A0ABS1DLA1</accession>
<dbReference type="PRINTS" id="PR00069">
    <property type="entry name" value="ALDKETRDTASE"/>
</dbReference>
<dbReference type="InterPro" id="IPR018170">
    <property type="entry name" value="Aldo/ket_reductase_CS"/>
</dbReference>
<keyword evidence="3" id="KW-0560">Oxidoreductase</keyword>
<organism evidence="5 6">
    <name type="scientific">Rhodovibrio sodomensis</name>
    <dbReference type="NCBI Taxonomy" id="1088"/>
    <lineage>
        <taxon>Bacteria</taxon>
        <taxon>Pseudomonadati</taxon>
        <taxon>Pseudomonadota</taxon>
        <taxon>Alphaproteobacteria</taxon>
        <taxon>Rhodospirillales</taxon>
        <taxon>Rhodovibrionaceae</taxon>
        <taxon>Rhodovibrio</taxon>
    </lineage>
</organism>
<keyword evidence="2" id="KW-0521">NADP</keyword>
<dbReference type="InterPro" id="IPR036812">
    <property type="entry name" value="NAD(P)_OxRdtase_dom_sf"/>
</dbReference>
<proteinExistence type="inferred from homology"/>
<feature type="domain" description="NADP-dependent oxidoreductase" evidence="4">
    <location>
        <begin position="12"/>
        <end position="254"/>
    </location>
</feature>
<dbReference type="Proteomes" id="UP001296873">
    <property type="component" value="Unassembled WGS sequence"/>
</dbReference>
<evidence type="ECO:0000259" key="4">
    <source>
        <dbReference type="Pfam" id="PF00248"/>
    </source>
</evidence>
<evidence type="ECO:0000256" key="2">
    <source>
        <dbReference type="ARBA" id="ARBA00022857"/>
    </source>
</evidence>
<dbReference type="Gene3D" id="3.20.20.100">
    <property type="entry name" value="NADP-dependent oxidoreductase domain"/>
    <property type="match status" value="1"/>
</dbReference>
<keyword evidence="6" id="KW-1185">Reference proteome</keyword>
<dbReference type="PIRSF" id="PIRSF000097">
    <property type="entry name" value="AKR"/>
    <property type="match status" value="1"/>
</dbReference>
<evidence type="ECO:0000313" key="6">
    <source>
        <dbReference type="Proteomes" id="UP001296873"/>
    </source>
</evidence>
<evidence type="ECO:0000256" key="1">
    <source>
        <dbReference type="ARBA" id="ARBA00007905"/>
    </source>
</evidence>
<name>A0ABS1DLA1_9PROT</name>
<gene>
    <name evidence="5" type="ORF">CKO28_22105</name>
</gene>
<dbReference type="PANTHER" id="PTHR43827">
    <property type="entry name" value="2,5-DIKETO-D-GLUCONIC ACID REDUCTASE"/>
    <property type="match status" value="1"/>
</dbReference>